<dbReference type="Pfam" id="PF00385">
    <property type="entry name" value="Chromo"/>
    <property type="match status" value="1"/>
</dbReference>
<accession>A0AAF1A0G4</accession>
<evidence type="ECO:0000259" key="1">
    <source>
        <dbReference type="Pfam" id="PF00385"/>
    </source>
</evidence>
<organism evidence="2 3">
    <name type="scientific">Solanum verrucosum</name>
    <dbReference type="NCBI Taxonomy" id="315347"/>
    <lineage>
        <taxon>Eukaryota</taxon>
        <taxon>Viridiplantae</taxon>
        <taxon>Streptophyta</taxon>
        <taxon>Embryophyta</taxon>
        <taxon>Tracheophyta</taxon>
        <taxon>Spermatophyta</taxon>
        <taxon>Magnoliopsida</taxon>
        <taxon>eudicotyledons</taxon>
        <taxon>Gunneridae</taxon>
        <taxon>Pentapetalae</taxon>
        <taxon>asterids</taxon>
        <taxon>lamiids</taxon>
        <taxon>Solanales</taxon>
        <taxon>Solanaceae</taxon>
        <taxon>Solanoideae</taxon>
        <taxon>Solaneae</taxon>
        <taxon>Solanum</taxon>
    </lineage>
</organism>
<evidence type="ECO:0000313" key="2">
    <source>
        <dbReference type="EMBL" id="WMV55429.1"/>
    </source>
</evidence>
<dbReference type="InterPro" id="IPR023780">
    <property type="entry name" value="Chromo_domain"/>
</dbReference>
<dbReference type="EMBL" id="CP133622">
    <property type="protein sequence ID" value="WMV55429.1"/>
    <property type="molecule type" value="Genomic_DNA"/>
</dbReference>
<gene>
    <name evidence="2" type="ORF">MTR67_048814</name>
</gene>
<sequence>MHESSVGRSGKRMWNSYNEWGLAPRLRRPRGLVFSVRGLGATFEMLWVPELLRSWTGSYIAEVIELIFIIKTDLISALDQHLKAHKVELWSSNLGDFSCILWGISRTMSWDYREGAADSLMRSERQSLALSYVLLRDLRRPKVASFKVLWKNQFVEEATWEAEEDMKKRYPHLFETGVIPDQDNPQTIKGMMYLLGSMDGLFFMTGVIDHMRSCALSNPATREMRPLHLPPPIINRYPVFGLGLDPLTNDYKVVYCFRENAAAIYSCSRDSWRIF</sequence>
<proteinExistence type="predicted"/>
<name>A0AAF1A0G4_SOLVR</name>
<dbReference type="Proteomes" id="UP001234989">
    <property type="component" value="Chromosome 11"/>
</dbReference>
<evidence type="ECO:0000313" key="3">
    <source>
        <dbReference type="Proteomes" id="UP001234989"/>
    </source>
</evidence>
<reference evidence="2" key="1">
    <citation type="submission" date="2023-08" db="EMBL/GenBank/DDBJ databases">
        <title>A de novo genome assembly of Solanum verrucosum Schlechtendal, a Mexican diploid species geographically isolated from the other diploid A-genome species in potato relatives.</title>
        <authorList>
            <person name="Hosaka K."/>
        </authorList>
    </citation>
    <scope>NUCLEOTIDE SEQUENCE</scope>
    <source>
        <tissue evidence="2">Young leaves</tissue>
    </source>
</reference>
<dbReference type="AlphaFoldDB" id="A0AAF1A0G4"/>
<keyword evidence="3" id="KW-1185">Reference proteome</keyword>
<feature type="domain" description="Chromo" evidence="1">
    <location>
        <begin position="142"/>
        <end position="175"/>
    </location>
</feature>
<protein>
    <recommendedName>
        <fullName evidence="1">Chromo domain-containing protein</fullName>
    </recommendedName>
</protein>